<keyword evidence="3" id="KW-1185">Reference proteome</keyword>
<reference evidence="2 3" key="1">
    <citation type="submission" date="2024-05" db="EMBL/GenBank/DDBJ databases">
        <title>A draft genome resource for the thread blight pathogen Marasmius tenuissimus strain MS-2.</title>
        <authorList>
            <person name="Yulfo-Soto G.E."/>
            <person name="Baruah I.K."/>
            <person name="Amoako-Attah I."/>
            <person name="Bukari Y."/>
            <person name="Meinhardt L.W."/>
            <person name="Bailey B.A."/>
            <person name="Cohen S.P."/>
        </authorList>
    </citation>
    <scope>NUCLEOTIDE SEQUENCE [LARGE SCALE GENOMIC DNA]</scope>
    <source>
        <strain evidence="2 3">MS-2</strain>
    </source>
</reference>
<organism evidence="2 3">
    <name type="scientific">Marasmius tenuissimus</name>
    <dbReference type="NCBI Taxonomy" id="585030"/>
    <lineage>
        <taxon>Eukaryota</taxon>
        <taxon>Fungi</taxon>
        <taxon>Dikarya</taxon>
        <taxon>Basidiomycota</taxon>
        <taxon>Agaricomycotina</taxon>
        <taxon>Agaricomycetes</taxon>
        <taxon>Agaricomycetidae</taxon>
        <taxon>Agaricales</taxon>
        <taxon>Marasmiineae</taxon>
        <taxon>Marasmiaceae</taxon>
        <taxon>Marasmius</taxon>
    </lineage>
</organism>
<protein>
    <submittedName>
        <fullName evidence="2">Uncharacterized protein</fullName>
    </submittedName>
</protein>
<evidence type="ECO:0000256" key="1">
    <source>
        <dbReference type="SAM" id="MobiDB-lite"/>
    </source>
</evidence>
<feature type="region of interest" description="Disordered" evidence="1">
    <location>
        <begin position="490"/>
        <end position="600"/>
    </location>
</feature>
<evidence type="ECO:0000313" key="3">
    <source>
        <dbReference type="Proteomes" id="UP001437256"/>
    </source>
</evidence>
<feature type="compositionally biased region" description="Low complexity" evidence="1">
    <location>
        <begin position="581"/>
        <end position="597"/>
    </location>
</feature>
<feature type="compositionally biased region" description="Low complexity" evidence="1">
    <location>
        <begin position="249"/>
        <end position="267"/>
    </location>
</feature>
<dbReference type="Proteomes" id="UP001437256">
    <property type="component" value="Unassembled WGS sequence"/>
</dbReference>
<name>A0ABR2ZAX6_9AGAR</name>
<evidence type="ECO:0000313" key="2">
    <source>
        <dbReference type="EMBL" id="KAL0058815.1"/>
    </source>
</evidence>
<feature type="region of interest" description="Disordered" evidence="1">
    <location>
        <begin position="223"/>
        <end position="267"/>
    </location>
</feature>
<feature type="compositionally biased region" description="Polar residues" evidence="1">
    <location>
        <begin position="537"/>
        <end position="559"/>
    </location>
</feature>
<sequence length="753" mass="83462">MPAARSPGKKAYIPPHVNSRLNAYRWKPLPQAPPLNTSCTGANGTCPNQVSVRICRGTANKNHKGYFYEACDPPGHPSNGHFIAWREDLSRVNLPETLKTHRLRPDAGLLDMLNGTDTYEEEFVPYPATPSKYLCTHDPQNLVNLPRGEVNVSELFLFDHPATPTIRRHINLPENNVSEEEALHIGAELDAIEEQEESEFFTSQLSSIPPLAVPVSSDIVPSGSLNAPSSEHIPVADSYDHPPSNPTLSPTQKFTSSDSSSVVSPATSKTGYTWKVNVRKERIAPDGSICLECTGKGCAQKSDPPKPAQKCAFTLCKACCALYVSETRNYCKCHAEPSSSISTQIPTPAHNTPKPVIGLPLKQIHYERREQAIRDYNQAASAVTSRKIYEDEESRTVDITFWDSNGHIHEFTDLSPTFPLFKLSDCAEHIRITVGSSPELFHPESGRWRQVAASIPHRLFPGEVVLFRSPQSYGQSYKFPFPLEMESSMEAQSRLRSSGSATVTKEPGSLKRKLSPGVNVKASRQVRPRFEHHGSTNRRQLSPFNFTGSIHPTPSSSPIDLTHSRDTTPTPLPQPESTAELPPITIPISSTSAPSLSNQPLTDAEKALPHSGHAKWPLKFFGPMLEGFRRIEKDRSPGLELEKHKRAFPMSVGSSTTMAQHMKVWVAASIVSDSPSLISEFTSRPRSTWKEFCNAVESQWPGNKIPKLKELNKMKKPAGKAEEQPTIKIESKENTQKVKTEHEEFIIIDSDCE</sequence>
<gene>
    <name evidence="2" type="ORF">AAF712_014483</name>
</gene>
<accession>A0ABR2ZAX6</accession>
<feature type="compositionally biased region" description="Polar residues" evidence="1">
    <location>
        <begin position="490"/>
        <end position="503"/>
    </location>
</feature>
<dbReference type="EMBL" id="JBBXMP010000273">
    <property type="protein sequence ID" value="KAL0058815.1"/>
    <property type="molecule type" value="Genomic_DNA"/>
</dbReference>
<comment type="caution">
    <text evidence="2">The sequence shown here is derived from an EMBL/GenBank/DDBJ whole genome shotgun (WGS) entry which is preliminary data.</text>
</comment>
<proteinExistence type="predicted"/>